<name>A0A2J0LP66_9BACT</name>
<dbReference type="AlphaFoldDB" id="A0A2J0LP66"/>
<evidence type="ECO:0000256" key="1">
    <source>
        <dbReference type="ARBA" id="ARBA00011063"/>
    </source>
</evidence>
<evidence type="ECO:0000256" key="6">
    <source>
        <dbReference type="PIRSR" id="PIRSR617867-1"/>
    </source>
</evidence>
<evidence type="ECO:0000313" key="9">
    <source>
        <dbReference type="Proteomes" id="UP000231267"/>
    </source>
</evidence>
<dbReference type="Gene3D" id="3.40.50.2300">
    <property type="match status" value="1"/>
</dbReference>
<dbReference type="EMBL" id="PFGP01000057">
    <property type="protein sequence ID" value="PIW66556.1"/>
    <property type="molecule type" value="Genomic_DNA"/>
</dbReference>
<keyword evidence="4" id="KW-0904">Protein phosphatase</keyword>
<dbReference type="PRINTS" id="PR00719">
    <property type="entry name" value="LMWPTPASE"/>
</dbReference>
<comment type="caution">
    <text evidence="8">The sequence shown here is derived from an EMBL/GenBank/DDBJ whole genome shotgun (WGS) entry which is preliminary data.</text>
</comment>
<feature type="active site" description="Nucleophile" evidence="6">
    <location>
        <position position="8"/>
    </location>
</feature>
<dbReference type="CDD" id="cd16344">
    <property type="entry name" value="LMWPAP"/>
    <property type="match status" value="1"/>
</dbReference>
<proteinExistence type="inferred from homology"/>
<feature type="active site" evidence="6">
    <location>
        <position position="14"/>
    </location>
</feature>
<evidence type="ECO:0000256" key="5">
    <source>
        <dbReference type="ARBA" id="ARBA00051722"/>
    </source>
</evidence>
<evidence type="ECO:0000256" key="2">
    <source>
        <dbReference type="ARBA" id="ARBA00013064"/>
    </source>
</evidence>
<gene>
    <name evidence="8" type="ORF">COW11_02665</name>
</gene>
<accession>A0A2J0LP66</accession>
<dbReference type="SUPFAM" id="SSF52788">
    <property type="entry name" value="Phosphotyrosine protein phosphatases I"/>
    <property type="match status" value="1"/>
</dbReference>
<dbReference type="Proteomes" id="UP000231267">
    <property type="component" value="Unassembled WGS sequence"/>
</dbReference>
<dbReference type="PANTHER" id="PTHR11717:SF31">
    <property type="entry name" value="LOW MOLECULAR WEIGHT PROTEIN-TYROSINE-PHOSPHATASE ETP-RELATED"/>
    <property type="match status" value="1"/>
</dbReference>
<evidence type="ECO:0000256" key="4">
    <source>
        <dbReference type="ARBA" id="ARBA00022912"/>
    </source>
</evidence>
<comment type="catalytic activity">
    <reaction evidence="5">
        <text>O-phospho-L-tyrosyl-[protein] + H2O = L-tyrosyl-[protein] + phosphate</text>
        <dbReference type="Rhea" id="RHEA:10684"/>
        <dbReference type="Rhea" id="RHEA-COMP:10136"/>
        <dbReference type="Rhea" id="RHEA-COMP:20101"/>
        <dbReference type="ChEBI" id="CHEBI:15377"/>
        <dbReference type="ChEBI" id="CHEBI:43474"/>
        <dbReference type="ChEBI" id="CHEBI:46858"/>
        <dbReference type="ChEBI" id="CHEBI:61978"/>
        <dbReference type="EC" id="3.1.3.48"/>
    </reaction>
</comment>
<evidence type="ECO:0000256" key="3">
    <source>
        <dbReference type="ARBA" id="ARBA00022801"/>
    </source>
</evidence>
<keyword evidence="3" id="KW-0378">Hydrolase</keyword>
<dbReference type="InterPro" id="IPR050438">
    <property type="entry name" value="LMW_PTPase"/>
</dbReference>
<dbReference type="SMART" id="SM00226">
    <property type="entry name" value="LMWPc"/>
    <property type="match status" value="1"/>
</dbReference>
<dbReference type="EC" id="3.1.3.48" evidence="2"/>
<organism evidence="8 9">
    <name type="scientific">Candidatus Taenaricola geysiri</name>
    <dbReference type="NCBI Taxonomy" id="1974752"/>
    <lineage>
        <taxon>Bacteria</taxon>
        <taxon>Pseudomonadati</taxon>
        <taxon>Candidatus Omnitrophota</taxon>
        <taxon>Candidatus Taenaricola</taxon>
    </lineage>
</organism>
<dbReference type="PANTHER" id="PTHR11717">
    <property type="entry name" value="LOW MOLECULAR WEIGHT PROTEIN TYROSINE PHOSPHATASE"/>
    <property type="match status" value="1"/>
</dbReference>
<feature type="active site" description="Proton donor" evidence="6">
    <location>
        <position position="124"/>
    </location>
</feature>
<dbReference type="Pfam" id="PF01451">
    <property type="entry name" value="LMWPc"/>
    <property type="match status" value="1"/>
</dbReference>
<feature type="domain" description="Phosphotyrosine protein phosphatase I" evidence="7">
    <location>
        <begin position="2"/>
        <end position="150"/>
    </location>
</feature>
<dbReference type="InterPro" id="IPR036196">
    <property type="entry name" value="Ptyr_pPase_sf"/>
</dbReference>
<protein>
    <recommendedName>
        <fullName evidence="2">protein-tyrosine-phosphatase</fullName>
        <ecNumber evidence="2">3.1.3.48</ecNumber>
    </recommendedName>
</protein>
<evidence type="ECO:0000259" key="7">
    <source>
        <dbReference type="SMART" id="SM00226"/>
    </source>
</evidence>
<evidence type="ECO:0000313" key="8">
    <source>
        <dbReference type="EMBL" id="PIW66556.1"/>
    </source>
</evidence>
<sequence>MKTILFVCTGNSCRSVMAAELFKKILGDKLAKVHVLSAGVGTIVGMRASEYTLKVLQKDGIDAIDHRSTPVTKKLLEESDLVIVMERFHKHRILEIAPHVKDKVYLLREFQKAPDEIIEPEILDPIGRPLEVYERSVDLIKEGLKDLFSWIKKEGWI</sequence>
<reference evidence="8 9" key="1">
    <citation type="submission" date="2017-09" db="EMBL/GenBank/DDBJ databases">
        <title>Depth-based differentiation of microbial function through sediment-hosted aquifers and enrichment of novel symbionts in the deep terrestrial subsurface.</title>
        <authorList>
            <person name="Probst A.J."/>
            <person name="Ladd B."/>
            <person name="Jarett J.K."/>
            <person name="Geller-Mcgrath D.E."/>
            <person name="Sieber C.M."/>
            <person name="Emerson J.B."/>
            <person name="Anantharaman K."/>
            <person name="Thomas B.C."/>
            <person name="Malmstrom R."/>
            <person name="Stieglmeier M."/>
            <person name="Klingl A."/>
            <person name="Woyke T."/>
            <person name="Ryan C.M."/>
            <person name="Banfield J.F."/>
        </authorList>
    </citation>
    <scope>NUCLEOTIDE SEQUENCE [LARGE SCALE GENOMIC DNA]</scope>
    <source>
        <strain evidence="8">CG12_big_fil_rev_8_21_14_0_65_43_15</strain>
    </source>
</reference>
<dbReference type="GO" id="GO:0004725">
    <property type="term" value="F:protein tyrosine phosphatase activity"/>
    <property type="evidence" value="ECO:0007669"/>
    <property type="project" value="UniProtKB-EC"/>
</dbReference>
<comment type="similarity">
    <text evidence="1">Belongs to the low molecular weight phosphotyrosine protein phosphatase family.</text>
</comment>
<dbReference type="InterPro" id="IPR023485">
    <property type="entry name" value="Ptyr_pPase"/>
</dbReference>
<dbReference type="InterPro" id="IPR017867">
    <property type="entry name" value="Tyr_phospatase_low_mol_wt"/>
</dbReference>